<proteinExistence type="inferred from homology"/>
<dbReference type="InterPro" id="IPR012506">
    <property type="entry name" value="TMEM86B-like"/>
</dbReference>
<evidence type="ECO:0000256" key="1">
    <source>
        <dbReference type="ARBA" id="ARBA00004141"/>
    </source>
</evidence>
<feature type="transmembrane region" description="Helical" evidence="6">
    <location>
        <begin position="6"/>
        <end position="25"/>
    </location>
</feature>
<dbReference type="Proteomes" id="UP001332931">
    <property type="component" value="Unassembled WGS sequence"/>
</dbReference>
<feature type="transmembrane region" description="Helical" evidence="6">
    <location>
        <begin position="80"/>
        <end position="102"/>
    </location>
</feature>
<reference evidence="7 8" key="1">
    <citation type="submission" date="2024-01" db="EMBL/GenBank/DDBJ databases">
        <title>Description of Olsenella sp. nov., isolated from pig feces.</title>
        <authorList>
            <person name="Chang Y.-H."/>
        </authorList>
    </citation>
    <scope>NUCLEOTIDE SEQUENCE [LARGE SCALE GENOMIC DNA]</scope>
    <source>
        <strain evidence="7 8">YH-ols2223</strain>
    </source>
</reference>
<name>A0ABU7R934_9ACTN</name>
<feature type="transmembrane region" description="Helical" evidence="6">
    <location>
        <begin position="114"/>
        <end position="135"/>
    </location>
</feature>
<comment type="subcellular location">
    <subcellularLocation>
        <location evidence="1">Membrane</location>
        <topology evidence="1">Multi-pass membrane protein</topology>
    </subcellularLocation>
</comment>
<protein>
    <submittedName>
        <fullName evidence="7">Lysoplasmalogenase family protein</fullName>
    </submittedName>
</protein>
<evidence type="ECO:0000256" key="3">
    <source>
        <dbReference type="ARBA" id="ARBA00022692"/>
    </source>
</evidence>
<evidence type="ECO:0000313" key="7">
    <source>
        <dbReference type="EMBL" id="MEE6147108.1"/>
    </source>
</evidence>
<feature type="transmembrane region" description="Helical" evidence="6">
    <location>
        <begin position="209"/>
        <end position="232"/>
    </location>
</feature>
<feature type="transmembrane region" description="Helical" evidence="6">
    <location>
        <begin position="244"/>
        <end position="263"/>
    </location>
</feature>
<keyword evidence="5 6" id="KW-0472">Membrane</keyword>
<evidence type="ECO:0000256" key="4">
    <source>
        <dbReference type="ARBA" id="ARBA00022989"/>
    </source>
</evidence>
<dbReference type="PANTHER" id="PTHR31885">
    <property type="entry name" value="GH04784P"/>
    <property type="match status" value="1"/>
</dbReference>
<dbReference type="EMBL" id="JAZGJQ010000003">
    <property type="protein sequence ID" value="MEE6147108.1"/>
    <property type="molecule type" value="Genomic_DNA"/>
</dbReference>
<evidence type="ECO:0000256" key="6">
    <source>
        <dbReference type="SAM" id="Phobius"/>
    </source>
</evidence>
<dbReference type="RefSeq" id="WP_330957875.1">
    <property type="nucleotide sequence ID" value="NZ_JAZGJQ010000003.1"/>
</dbReference>
<feature type="transmembrane region" description="Helical" evidence="6">
    <location>
        <begin position="147"/>
        <end position="169"/>
    </location>
</feature>
<comment type="similarity">
    <text evidence="2">Belongs to the TMEM86 family.</text>
</comment>
<comment type="caution">
    <text evidence="7">The sequence shown here is derived from an EMBL/GenBank/DDBJ whole genome shotgun (WGS) entry which is preliminary data.</text>
</comment>
<feature type="transmembrane region" description="Helical" evidence="6">
    <location>
        <begin position="37"/>
        <end position="60"/>
    </location>
</feature>
<feature type="transmembrane region" description="Helical" evidence="6">
    <location>
        <begin position="181"/>
        <end position="203"/>
    </location>
</feature>
<accession>A0ABU7R934</accession>
<evidence type="ECO:0000313" key="8">
    <source>
        <dbReference type="Proteomes" id="UP001332931"/>
    </source>
</evidence>
<gene>
    <name evidence="7" type="ORF">VXJ25_03725</name>
</gene>
<sequence length="264" mass="26073">MSLTNPLAPCALALAGIALQAAFVASDLRGAYRRAAVLKALASAAFVALGSLGAWCAASAPAAAAPAAAAAAAGPASPPLPGAALAVAGLALGAAGDVLHALRFVPEVKRRAHHLFAAGALSFLLGHLAYLGYLVPRVRAAAGMAGVVPATAAPALAGLALGGAVALSLSRGVRLRGRRALLGALYLLVLAQFLSFACAWWLLAPGAATGSLASGAALFLVSDSLLALNTFGRERTGARRAWSLGTYYAAQLLIALSLALPAAA</sequence>
<keyword evidence="8" id="KW-1185">Reference proteome</keyword>
<evidence type="ECO:0000256" key="5">
    <source>
        <dbReference type="ARBA" id="ARBA00023136"/>
    </source>
</evidence>
<keyword evidence="3 6" id="KW-0812">Transmembrane</keyword>
<dbReference type="PANTHER" id="PTHR31885:SF6">
    <property type="entry name" value="GH04784P"/>
    <property type="match status" value="1"/>
</dbReference>
<evidence type="ECO:0000256" key="2">
    <source>
        <dbReference type="ARBA" id="ARBA00007375"/>
    </source>
</evidence>
<dbReference type="Pfam" id="PF07947">
    <property type="entry name" value="YhhN"/>
    <property type="match status" value="1"/>
</dbReference>
<organism evidence="7 8">
    <name type="scientific">Olsenella absiana</name>
    <dbReference type="NCBI Taxonomy" id="3115222"/>
    <lineage>
        <taxon>Bacteria</taxon>
        <taxon>Bacillati</taxon>
        <taxon>Actinomycetota</taxon>
        <taxon>Coriobacteriia</taxon>
        <taxon>Coriobacteriales</taxon>
        <taxon>Atopobiaceae</taxon>
        <taxon>Olsenella</taxon>
    </lineage>
</organism>
<keyword evidence="4 6" id="KW-1133">Transmembrane helix</keyword>